<dbReference type="GO" id="GO:0003676">
    <property type="term" value="F:nucleic acid binding"/>
    <property type="evidence" value="ECO:0007669"/>
    <property type="project" value="InterPro"/>
</dbReference>
<organism evidence="1 2">
    <name type="scientific">Candidatus Sherwoodlollariibacterium unditelluris</name>
    <dbReference type="NCBI Taxonomy" id="1974757"/>
    <lineage>
        <taxon>Bacteria</taxon>
        <taxon>Pseudomonadati</taxon>
        <taxon>Candidatus Omnitrophota</taxon>
        <taxon>Candidatus Sherwoodlollariibacterium</taxon>
    </lineage>
</organism>
<proteinExistence type="predicted"/>
<dbReference type="Proteomes" id="UP000231292">
    <property type="component" value="Unassembled WGS sequence"/>
</dbReference>
<name>A0A2G9YIZ4_9BACT</name>
<comment type="caution">
    <text evidence="1">The sequence shown here is derived from an EMBL/GenBank/DDBJ whole genome shotgun (WGS) entry which is preliminary data.</text>
</comment>
<evidence type="ECO:0000313" key="2">
    <source>
        <dbReference type="Proteomes" id="UP000231292"/>
    </source>
</evidence>
<sequence length="142" mass="16223">MKLKNRADSQLSSMAGEFLTAGKLFKHNYQVSITMGNAKAIDLLVHNPKTGKTFSVQVKALRQKNCFPIKKENIKPDHVYVFIILNATSPTEDYYILKGETILQDINRFFGTSYTREKPSSVPAINYGPLSEFKDNWRLFDE</sequence>
<evidence type="ECO:0000313" key="1">
    <source>
        <dbReference type="EMBL" id="PIP19142.1"/>
    </source>
</evidence>
<dbReference type="AlphaFoldDB" id="A0A2G9YIZ4"/>
<reference evidence="1 2" key="1">
    <citation type="submission" date="2017-09" db="EMBL/GenBank/DDBJ databases">
        <title>Depth-based differentiation of microbial function through sediment-hosted aquifers and enrichment of novel symbionts in the deep terrestrial subsurface.</title>
        <authorList>
            <person name="Probst A.J."/>
            <person name="Ladd B."/>
            <person name="Jarett J.K."/>
            <person name="Geller-Mcgrath D.E."/>
            <person name="Sieber C.M."/>
            <person name="Emerson J.B."/>
            <person name="Anantharaman K."/>
            <person name="Thomas B.C."/>
            <person name="Malmstrom R."/>
            <person name="Stieglmeier M."/>
            <person name="Klingl A."/>
            <person name="Woyke T."/>
            <person name="Ryan C.M."/>
            <person name="Banfield J.F."/>
        </authorList>
    </citation>
    <scope>NUCLEOTIDE SEQUENCE [LARGE SCALE GENOMIC DNA]</scope>
    <source>
        <strain evidence="1">CG23_combo_of_CG06-09_8_20_14_all_41_10</strain>
    </source>
</reference>
<dbReference type="Gene3D" id="3.40.1350.10">
    <property type="match status" value="1"/>
</dbReference>
<accession>A0A2G9YIZ4</accession>
<gene>
    <name evidence="1" type="ORF">COX41_04450</name>
</gene>
<evidence type="ECO:0008006" key="3">
    <source>
        <dbReference type="Google" id="ProtNLM"/>
    </source>
</evidence>
<protein>
    <recommendedName>
        <fullName evidence="3">Aspartate ammonia-lyase</fullName>
    </recommendedName>
</protein>
<dbReference type="EMBL" id="PCRK01000109">
    <property type="protein sequence ID" value="PIP19142.1"/>
    <property type="molecule type" value="Genomic_DNA"/>
</dbReference>
<dbReference type="InterPro" id="IPR011856">
    <property type="entry name" value="tRNA_endonuc-like_dom_sf"/>
</dbReference>